<keyword evidence="2" id="KW-0812">Transmembrane</keyword>
<evidence type="ECO:0000313" key="3">
    <source>
        <dbReference type="Proteomes" id="UP000301870"/>
    </source>
</evidence>
<evidence type="ECO:0000313" key="4">
    <source>
        <dbReference type="RefSeq" id="XP_022824172.1"/>
    </source>
</evidence>
<evidence type="ECO:0000256" key="1">
    <source>
        <dbReference type="SAM" id="MobiDB-lite"/>
    </source>
</evidence>
<organism evidence="3 4">
    <name type="scientific">Spodoptera litura</name>
    <name type="common">Asian cotton leafworm</name>
    <dbReference type="NCBI Taxonomy" id="69820"/>
    <lineage>
        <taxon>Eukaryota</taxon>
        <taxon>Metazoa</taxon>
        <taxon>Ecdysozoa</taxon>
        <taxon>Arthropoda</taxon>
        <taxon>Hexapoda</taxon>
        <taxon>Insecta</taxon>
        <taxon>Pterygota</taxon>
        <taxon>Neoptera</taxon>
        <taxon>Endopterygota</taxon>
        <taxon>Lepidoptera</taxon>
        <taxon>Glossata</taxon>
        <taxon>Ditrysia</taxon>
        <taxon>Noctuoidea</taxon>
        <taxon>Noctuidae</taxon>
        <taxon>Amphipyrinae</taxon>
        <taxon>Spodoptera</taxon>
    </lineage>
</organism>
<dbReference type="AlphaFoldDB" id="A0A9J7E8G1"/>
<keyword evidence="3" id="KW-1185">Reference proteome</keyword>
<name>A0A9J7E8G1_SPOLT</name>
<dbReference type="OrthoDB" id="10536659at2759"/>
<keyword evidence="2" id="KW-0472">Membrane</keyword>
<dbReference type="Proteomes" id="UP000301870">
    <property type="component" value="Chromosome 19"/>
</dbReference>
<keyword evidence="2" id="KW-1133">Transmembrane helix</keyword>
<gene>
    <name evidence="4" type="primary">LOC111354804</name>
</gene>
<evidence type="ECO:0000256" key="2">
    <source>
        <dbReference type="SAM" id="Phobius"/>
    </source>
</evidence>
<feature type="region of interest" description="Disordered" evidence="1">
    <location>
        <begin position="214"/>
        <end position="243"/>
    </location>
</feature>
<reference evidence="4" key="1">
    <citation type="submission" date="2025-08" db="UniProtKB">
        <authorList>
            <consortium name="RefSeq"/>
        </authorList>
    </citation>
    <scope>IDENTIFICATION</scope>
    <source>
        <strain evidence="4">Ishihara</strain>
        <tissue evidence="4">Whole body</tissue>
    </source>
</reference>
<feature type="compositionally biased region" description="Basic residues" evidence="1">
    <location>
        <begin position="224"/>
        <end position="237"/>
    </location>
</feature>
<sequence length="272" mass="30935">MSNDNGVLNLRVVYTFVIDLGHDLNGGWKFSFIFFGGLDTTHKICSKLINIHTKTSCFCKTNVTIKEQTMLHPTAAVSLTPDDDTNPFPIIIAFFGIIVICQTLYIVYIKRQKLVGRYRDISTRPPQPLPLDIYDQVEDQHEQGFTNKAFNIANQRTTPKVARKAPQALSMMPLGQAHNVAGKRTAPNVAKTQSQVLLALSSPKDKRLRCLKSTHMNQGSCPRSRPRPRPRPQRRSKTGAPTNMQELITINNRVTWEEDWQYERLAPMQKYL</sequence>
<accession>A0A9J7E8G1</accession>
<feature type="transmembrane region" description="Helical" evidence="2">
    <location>
        <begin position="88"/>
        <end position="109"/>
    </location>
</feature>
<dbReference type="KEGG" id="sliu:111354804"/>
<dbReference type="GeneID" id="111354804"/>
<dbReference type="RefSeq" id="XP_022824172.1">
    <property type="nucleotide sequence ID" value="XM_022968404.1"/>
</dbReference>
<protein>
    <submittedName>
        <fullName evidence="4">Uncharacterized protein LOC111354804</fullName>
    </submittedName>
</protein>
<proteinExistence type="predicted"/>